<reference evidence="2 3" key="1">
    <citation type="submission" date="2018-11" db="EMBL/GenBank/DDBJ databases">
        <title>Microbial catabolism of amino acid.</title>
        <authorList>
            <person name="Hibi M."/>
            <person name="Ogawa J."/>
        </authorList>
    </citation>
    <scope>NUCLEOTIDE SEQUENCE [LARGE SCALE GENOMIC DNA]</scope>
    <source>
        <strain evidence="2 3">C31-06</strain>
    </source>
</reference>
<protein>
    <recommendedName>
        <fullName evidence="4">DUF3099 family protein</fullName>
    </recommendedName>
</protein>
<feature type="transmembrane region" description="Helical" evidence="1">
    <location>
        <begin position="28"/>
        <end position="47"/>
    </location>
</feature>
<dbReference type="RefSeq" id="WP_225858405.1">
    <property type="nucleotide sequence ID" value="NZ_BHYM01000069.1"/>
</dbReference>
<evidence type="ECO:0000313" key="3">
    <source>
        <dbReference type="Proteomes" id="UP000287519"/>
    </source>
</evidence>
<organism evidence="2 3">
    <name type="scientific">Rhodococcus wratislaviensis</name>
    <name type="common">Tsukamurella wratislaviensis</name>
    <dbReference type="NCBI Taxonomy" id="44752"/>
    <lineage>
        <taxon>Bacteria</taxon>
        <taxon>Bacillati</taxon>
        <taxon>Actinomycetota</taxon>
        <taxon>Actinomycetes</taxon>
        <taxon>Mycobacteriales</taxon>
        <taxon>Nocardiaceae</taxon>
        <taxon>Rhodococcus</taxon>
    </lineage>
</organism>
<dbReference type="EMBL" id="BHYM01000069">
    <property type="protein sequence ID" value="GCE43315.1"/>
    <property type="molecule type" value="Genomic_DNA"/>
</dbReference>
<evidence type="ECO:0000256" key="1">
    <source>
        <dbReference type="SAM" id="Phobius"/>
    </source>
</evidence>
<sequence>MSAHRHPISITSASVSLDERHRLRVRRYVIVTAGRLLAFVLSAVVYGLTGNPWLAVGVIGMSIPLPWFVALVVDDLPPWG</sequence>
<evidence type="ECO:0008006" key="4">
    <source>
        <dbReference type="Google" id="ProtNLM"/>
    </source>
</evidence>
<keyword evidence="3" id="KW-1185">Reference proteome</keyword>
<gene>
    <name evidence="2" type="ORF">Rhow_007444</name>
</gene>
<comment type="caution">
    <text evidence="2">The sequence shown here is derived from an EMBL/GenBank/DDBJ whole genome shotgun (WGS) entry which is preliminary data.</text>
</comment>
<evidence type="ECO:0000313" key="2">
    <source>
        <dbReference type="EMBL" id="GCE43315.1"/>
    </source>
</evidence>
<dbReference type="Pfam" id="PF11298">
    <property type="entry name" value="DUF3099"/>
    <property type="match status" value="1"/>
</dbReference>
<feature type="transmembrane region" description="Helical" evidence="1">
    <location>
        <begin position="53"/>
        <end position="73"/>
    </location>
</feature>
<name>A0A402CID7_RHOWR</name>
<proteinExistence type="predicted"/>
<keyword evidence="1" id="KW-1133">Transmembrane helix</keyword>
<dbReference type="InterPro" id="IPR021449">
    <property type="entry name" value="DUF3099"/>
</dbReference>
<accession>A0A402CID7</accession>
<keyword evidence="1" id="KW-0812">Transmembrane</keyword>
<keyword evidence="1" id="KW-0472">Membrane</keyword>
<dbReference type="AlphaFoldDB" id="A0A402CID7"/>
<dbReference type="Proteomes" id="UP000287519">
    <property type="component" value="Unassembled WGS sequence"/>
</dbReference>